<dbReference type="PANTHER" id="PTHR43434">
    <property type="entry name" value="PHOSPHOGLYCOLATE PHOSPHATASE"/>
    <property type="match status" value="1"/>
</dbReference>
<evidence type="ECO:0000313" key="1">
    <source>
        <dbReference type="EMBL" id="SHK11949.1"/>
    </source>
</evidence>
<dbReference type="RefSeq" id="WP_073274879.1">
    <property type="nucleotide sequence ID" value="NZ_FRAC01000009.1"/>
</dbReference>
<dbReference type="GO" id="GO:0005829">
    <property type="term" value="C:cytosol"/>
    <property type="evidence" value="ECO:0007669"/>
    <property type="project" value="TreeGrafter"/>
</dbReference>
<dbReference type="InterPro" id="IPR041492">
    <property type="entry name" value="HAD_2"/>
</dbReference>
<dbReference type="AlphaFoldDB" id="A0A1M6PVH7"/>
<dbReference type="SFLD" id="SFLDS00003">
    <property type="entry name" value="Haloacid_Dehalogenase"/>
    <property type="match status" value="1"/>
</dbReference>
<proteinExistence type="predicted"/>
<reference evidence="1 2" key="1">
    <citation type="submission" date="2016-11" db="EMBL/GenBank/DDBJ databases">
        <authorList>
            <person name="Jaros S."/>
            <person name="Januszkiewicz K."/>
            <person name="Wedrychowicz H."/>
        </authorList>
    </citation>
    <scope>NUCLEOTIDE SEQUENCE [LARGE SCALE GENOMIC DNA]</scope>
    <source>
        <strain evidence="1 2">DSM 15929</strain>
    </source>
</reference>
<evidence type="ECO:0000313" key="2">
    <source>
        <dbReference type="Proteomes" id="UP000184386"/>
    </source>
</evidence>
<accession>A0A1M6PVH7</accession>
<dbReference type="Gene3D" id="3.40.50.1000">
    <property type="entry name" value="HAD superfamily/HAD-like"/>
    <property type="match status" value="1"/>
</dbReference>
<dbReference type="Pfam" id="PF13419">
    <property type="entry name" value="HAD_2"/>
    <property type="match status" value="1"/>
</dbReference>
<name>A0A1M6PVH7_9FIRM</name>
<gene>
    <name evidence="1" type="ORF">SAMN02745136_01755</name>
</gene>
<dbReference type="STRING" id="1121322.SAMN02745136_01755"/>
<dbReference type="InterPro" id="IPR006439">
    <property type="entry name" value="HAD-SF_hydro_IA"/>
</dbReference>
<dbReference type="NCBIfam" id="TIGR01509">
    <property type="entry name" value="HAD-SF-IA-v3"/>
    <property type="match status" value="1"/>
</dbReference>
<protein>
    <submittedName>
        <fullName evidence="1">Phosphoglycolate phosphatase</fullName>
    </submittedName>
</protein>
<dbReference type="InterPro" id="IPR023214">
    <property type="entry name" value="HAD_sf"/>
</dbReference>
<dbReference type="SFLD" id="SFLDG01135">
    <property type="entry name" value="C1.5.6:_HAD__Beta-PGM__Phospha"/>
    <property type="match status" value="1"/>
</dbReference>
<dbReference type="GO" id="GO:0006281">
    <property type="term" value="P:DNA repair"/>
    <property type="evidence" value="ECO:0007669"/>
    <property type="project" value="TreeGrafter"/>
</dbReference>
<dbReference type="InterPro" id="IPR050155">
    <property type="entry name" value="HAD-like_hydrolase_sf"/>
</dbReference>
<keyword evidence="2" id="KW-1185">Reference proteome</keyword>
<sequence length="211" mass="23375">MKLLILDFDGTIADTKSSIVNTIQATGKQLGYGIAQEKDIQEKIGLPLKDTFSSVLKIPDSQIDNAIDLYRRKYQDICMKSVALFPNVKSTIEYLSQKGIVITVASSKGKEALHLLLDHLKVSPFISRIYGEQDVKNKKPAPDMARLILEQEKCEPEEALVVGDTVFDLQMGQGAGCHTCGVTYGNNSYEELKAQNPTFIINNFGELKSIF</sequence>
<dbReference type="SFLD" id="SFLDG01129">
    <property type="entry name" value="C1.5:_HAD__Beta-PGM__Phosphata"/>
    <property type="match status" value="1"/>
</dbReference>
<dbReference type="Gene3D" id="1.10.150.240">
    <property type="entry name" value="Putative phosphatase, domain 2"/>
    <property type="match status" value="1"/>
</dbReference>
<dbReference type="InterPro" id="IPR023198">
    <property type="entry name" value="PGP-like_dom2"/>
</dbReference>
<dbReference type="FunFam" id="3.40.50.1000:FF:000022">
    <property type="entry name" value="Phosphoglycolate phosphatase"/>
    <property type="match status" value="1"/>
</dbReference>
<dbReference type="InterPro" id="IPR036412">
    <property type="entry name" value="HAD-like_sf"/>
</dbReference>
<organism evidence="1 2">
    <name type="scientific">Anaerocolumna jejuensis DSM 15929</name>
    <dbReference type="NCBI Taxonomy" id="1121322"/>
    <lineage>
        <taxon>Bacteria</taxon>
        <taxon>Bacillati</taxon>
        <taxon>Bacillota</taxon>
        <taxon>Clostridia</taxon>
        <taxon>Lachnospirales</taxon>
        <taxon>Lachnospiraceae</taxon>
        <taxon>Anaerocolumna</taxon>
    </lineage>
</organism>
<dbReference type="EMBL" id="FRAC01000009">
    <property type="protein sequence ID" value="SHK11949.1"/>
    <property type="molecule type" value="Genomic_DNA"/>
</dbReference>
<dbReference type="Proteomes" id="UP000184386">
    <property type="component" value="Unassembled WGS sequence"/>
</dbReference>
<dbReference type="SUPFAM" id="SSF56784">
    <property type="entry name" value="HAD-like"/>
    <property type="match status" value="1"/>
</dbReference>
<dbReference type="NCBIfam" id="TIGR01549">
    <property type="entry name" value="HAD-SF-IA-v1"/>
    <property type="match status" value="1"/>
</dbReference>
<dbReference type="GO" id="GO:0008967">
    <property type="term" value="F:phosphoglycolate phosphatase activity"/>
    <property type="evidence" value="ECO:0007669"/>
    <property type="project" value="TreeGrafter"/>
</dbReference>
<dbReference type="PANTHER" id="PTHR43434:SF1">
    <property type="entry name" value="PHOSPHOGLYCOLATE PHOSPHATASE"/>
    <property type="match status" value="1"/>
</dbReference>